<dbReference type="Gene3D" id="3.30.110.170">
    <property type="entry name" value="Protein of unknown function (DUF541), domain 1"/>
    <property type="match status" value="1"/>
</dbReference>
<accession>A0A1F6CDJ0</accession>
<dbReference type="AlphaFoldDB" id="A0A1F6CDJ0"/>
<reference evidence="1 2" key="1">
    <citation type="journal article" date="2016" name="Nat. Commun.">
        <title>Thousands of microbial genomes shed light on interconnected biogeochemical processes in an aquifer system.</title>
        <authorList>
            <person name="Anantharaman K."/>
            <person name="Brown C.T."/>
            <person name="Hug L.A."/>
            <person name="Sharon I."/>
            <person name="Castelle C.J."/>
            <person name="Probst A.J."/>
            <person name="Thomas B.C."/>
            <person name="Singh A."/>
            <person name="Wilkins M.J."/>
            <person name="Karaoz U."/>
            <person name="Brodie E.L."/>
            <person name="Williams K.H."/>
            <person name="Hubbard S.S."/>
            <person name="Banfield J.F."/>
        </authorList>
    </citation>
    <scope>NUCLEOTIDE SEQUENCE [LARGE SCALE GENOMIC DNA]</scope>
</reference>
<name>A0A1F6CDJ0_9BACT</name>
<dbReference type="InterPro" id="IPR052022">
    <property type="entry name" value="26kDa_periplasmic_antigen"/>
</dbReference>
<dbReference type="EMBL" id="MFKQ01000013">
    <property type="protein sequence ID" value="OGG47315.1"/>
    <property type="molecule type" value="Genomic_DNA"/>
</dbReference>
<dbReference type="InterPro" id="IPR007497">
    <property type="entry name" value="SIMPL/DUF541"/>
</dbReference>
<gene>
    <name evidence="1" type="ORF">A2671_01375</name>
</gene>
<comment type="caution">
    <text evidence="1">The sequence shown here is derived from an EMBL/GenBank/DDBJ whole genome shotgun (WGS) entry which is preliminary data.</text>
</comment>
<dbReference type="Gene3D" id="3.30.70.2970">
    <property type="entry name" value="Protein of unknown function (DUF541), domain 2"/>
    <property type="match status" value="1"/>
</dbReference>
<dbReference type="GO" id="GO:0006974">
    <property type="term" value="P:DNA damage response"/>
    <property type="evidence" value="ECO:0007669"/>
    <property type="project" value="TreeGrafter"/>
</dbReference>
<evidence type="ECO:0000313" key="1">
    <source>
        <dbReference type="EMBL" id="OGG47315.1"/>
    </source>
</evidence>
<protein>
    <recommendedName>
        <fullName evidence="3">DUF541 domain-containing protein</fullName>
    </recommendedName>
</protein>
<sequence length="265" mass="28391">MGMRRQHIGGAFLVVLVLLGLFLAAKTLAEIKSYRYIGGGVPVSNTVTVSGEGEIFAVPDIATFSFSVVAQKPTVDEAQKVAGETINKALAYLKGKGVEEKDIRTENYSAYPRYEYQQAPSQPCTLYGCPPGKQVLTGYEVNQTISVKVRNTKIAGELLTGVGEFGVTNISGLQFTIDDEDALMAQARSKAIADAKAKAEALAEDLDVRLVRIVNFSESGGPYPIYYAKGLEVTDGRGGGTAVPPEIPTGENKITSNVTITYEIR</sequence>
<evidence type="ECO:0000313" key="2">
    <source>
        <dbReference type="Proteomes" id="UP000178344"/>
    </source>
</evidence>
<dbReference type="PANTHER" id="PTHR34387:SF2">
    <property type="entry name" value="SLR1258 PROTEIN"/>
    <property type="match status" value="1"/>
</dbReference>
<proteinExistence type="predicted"/>
<organism evidence="1 2">
    <name type="scientific">Candidatus Kaiserbacteria bacterium RIFCSPHIGHO2_01_FULL_49_13</name>
    <dbReference type="NCBI Taxonomy" id="1798477"/>
    <lineage>
        <taxon>Bacteria</taxon>
        <taxon>Candidatus Kaiseribacteriota</taxon>
    </lineage>
</organism>
<dbReference type="PANTHER" id="PTHR34387">
    <property type="entry name" value="SLR1258 PROTEIN"/>
    <property type="match status" value="1"/>
</dbReference>
<dbReference type="Proteomes" id="UP000178344">
    <property type="component" value="Unassembled WGS sequence"/>
</dbReference>
<dbReference type="Pfam" id="PF04402">
    <property type="entry name" value="SIMPL"/>
    <property type="match status" value="1"/>
</dbReference>
<evidence type="ECO:0008006" key="3">
    <source>
        <dbReference type="Google" id="ProtNLM"/>
    </source>
</evidence>